<evidence type="ECO:0000256" key="2">
    <source>
        <dbReference type="SAM" id="MobiDB-lite"/>
    </source>
</evidence>
<dbReference type="InterPro" id="IPR027417">
    <property type="entry name" value="P-loop_NTPase"/>
</dbReference>
<protein>
    <recommendedName>
        <fullName evidence="5">Conjugal transfer protein TraA</fullName>
    </recommendedName>
</protein>
<reference evidence="3 4" key="1">
    <citation type="journal article" date="2014" name="Mol. Biol. Evol.">
        <title>Massive expansion of Ubiquitination-related gene families within the Chlamydiae.</title>
        <authorList>
            <person name="Domman D."/>
            <person name="Collingro A."/>
            <person name="Lagkouvardos I."/>
            <person name="Gehre L."/>
            <person name="Weinmaier T."/>
            <person name="Rattei T."/>
            <person name="Subtil A."/>
            <person name="Horn M."/>
        </authorList>
    </citation>
    <scope>NUCLEOTIDE SEQUENCE [LARGE SCALE GENOMIC DNA]</scope>
    <source>
        <strain evidence="3 4">EI2</strain>
    </source>
</reference>
<dbReference type="PATRIC" id="fig|362787.3.peg.2005"/>
<evidence type="ECO:0000313" key="4">
    <source>
        <dbReference type="Proteomes" id="UP000031465"/>
    </source>
</evidence>
<dbReference type="RefSeq" id="WP_039360751.1">
    <property type="nucleotide sequence ID" value="NZ_JSAN01000141.1"/>
</dbReference>
<proteinExistence type="predicted"/>
<evidence type="ECO:0008006" key="5">
    <source>
        <dbReference type="Google" id="ProtNLM"/>
    </source>
</evidence>
<keyword evidence="1" id="KW-0175">Coiled coil</keyword>
<dbReference type="SUPFAM" id="SSF52540">
    <property type="entry name" value="P-loop containing nucleoside triphosphate hydrolases"/>
    <property type="match status" value="1"/>
</dbReference>
<comment type="caution">
    <text evidence="3">The sequence shown here is derived from an EMBL/GenBank/DDBJ whole genome shotgun (WGS) entry which is preliminary data.</text>
</comment>
<dbReference type="Gene3D" id="2.30.30.940">
    <property type="match status" value="1"/>
</dbReference>
<gene>
    <name evidence="3" type="ORF">DB44_FV00010</name>
</gene>
<evidence type="ECO:0000256" key="1">
    <source>
        <dbReference type="SAM" id="Coils"/>
    </source>
</evidence>
<dbReference type="Gene3D" id="3.40.50.300">
    <property type="entry name" value="P-loop containing nucleotide triphosphate hydrolases"/>
    <property type="match status" value="2"/>
</dbReference>
<dbReference type="AlphaFoldDB" id="A0A0C1GYX4"/>
<feature type="compositionally biased region" description="Basic and acidic residues" evidence="2">
    <location>
        <begin position="157"/>
        <end position="166"/>
    </location>
</feature>
<name>A0A0C1GYX4_9BACT</name>
<feature type="coiled-coil region" evidence="1">
    <location>
        <begin position="196"/>
        <end position="223"/>
    </location>
</feature>
<dbReference type="Pfam" id="PF13604">
    <property type="entry name" value="AAA_30"/>
    <property type="match status" value="1"/>
</dbReference>
<feature type="region of interest" description="Disordered" evidence="2">
    <location>
        <begin position="145"/>
        <end position="166"/>
    </location>
</feature>
<dbReference type="Proteomes" id="UP000031465">
    <property type="component" value="Unassembled WGS sequence"/>
</dbReference>
<dbReference type="EMBL" id="JSAN01000141">
    <property type="protein sequence ID" value="KIC70789.1"/>
    <property type="molecule type" value="Genomic_DNA"/>
</dbReference>
<organism evidence="3 4">
    <name type="scientific">Candidatus Protochlamydia amoebophila</name>
    <dbReference type="NCBI Taxonomy" id="362787"/>
    <lineage>
        <taxon>Bacteria</taxon>
        <taxon>Pseudomonadati</taxon>
        <taxon>Chlamydiota</taxon>
        <taxon>Chlamydiia</taxon>
        <taxon>Parachlamydiales</taxon>
        <taxon>Parachlamydiaceae</taxon>
        <taxon>Candidatus Protochlamydia</taxon>
    </lineage>
</organism>
<sequence length="272" mass="30709">MLKQNYWKANQLKKGHPYFSDIKKTKEKVAKKSLQIQKGKEIWLIDEATKLGNRPMLQILKFAKQYDAQVVFSGGASQLPSVERGCLFDSLIKRYGSQKLENIQRQKSSSQKEITQKIAKGKMAGAINQLIASKSIIWVDSRQDGEAGTNSTLIDKGSNDKGSERKLQDREKAMEEMVKKWASDRQAFPLSSSLMIACSNQEVRALNEMVRTYQKERGEISQEEFRCETQFGEIFVSQGDTLEFGSNHKELGVTNGMQGTLDSVVTRNEINA</sequence>
<evidence type="ECO:0000313" key="3">
    <source>
        <dbReference type="EMBL" id="KIC70789.1"/>
    </source>
</evidence>
<accession>A0A0C1GYX4</accession>